<dbReference type="Proteomes" id="UP000598174">
    <property type="component" value="Unassembled WGS sequence"/>
</dbReference>
<name>A0A919J1S6_9ACTN</name>
<dbReference type="EMBL" id="BOMM01000028">
    <property type="protein sequence ID" value="GIE11353.1"/>
    <property type="molecule type" value="Genomic_DNA"/>
</dbReference>
<feature type="domain" description="CHAT" evidence="3">
    <location>
        <begin position="819"/>
        <end position="1041"/>
    </location>
</feature>
<dbReference type="InterPro" id="IPR024983">
    <property type="entry name" value="CHAT_dom"/>
</dbReference>
<sequence length="1051" mass="114442">MSIIRDMQREQARLAADDQRADNAARRWALNRRNADLAIAAAHHAASEADRQREHRRLYAQARTADAAAANAEIQARLADLDALLLSTLDVDDHIDLQLFKKPLTVPPFDPGPLGRAHPRPSWDSFLPPLPRGVGKILGRERLHQQHTASARRAFEDAVSRWEQAEERRKRQLAQRRRAYDERVGKHEAKVAAYNAEVDRFAAAVAAAEPASVVEYFAMVLGNSVYPDDFPQHFRLAYLPHQKHLLVEYHLPPVEVIPVVREYRYDRARDDLAVVPREEAEIRRRYCGVIAQVALRTVHEIIEADRGGLVRRVSLNGIVEAVDRRTGRFVRPVLVSVQTDRDTFAGIKLRRVDPVACLTYLHGALSPAPDELIAVDAKIDFDREADLDFAEEFNVLADLDERPNLMTISDEAWERQLSDLFGVMGLEMEAATRTAAGTTWRATDPRPIFGGPVVVHATRTLPAGPRAVRRLAAAVAAAGATKGILISLGGIEPEAYEATAGQPLELIDAPALISLLATYSGIKVRVEPPVTVGGLAYAAPPDEAIPPESTPGTTVLEPAVTGGGAEPERQADPHRVLVGQMPAQVREDTEVSLIVYVALAAPADEATRSAPMKPWPIPADGSPVTIVAHASTGLVPLGPEQQVLRVPAAADSEPVRFVFRATGVDVRTVQVTAWAGGTYLGKLVFEVSVTDRGPNLGAATKSAGLDGVRPDDGAVTLQVRRSEGRYSFQLHNNQCVYDPVTVTVAADASGVLERALSMLRRFARDASPPAYTPPIAREWLRSVGVSLWLGIVPEAIREQYLRLHGTIRTFSIATGNDNLPWELLYPMTRDHDAGFLVSQFPVTRTVFNTDRSREINLGHARFVQGNRAPANADAEFRAIHRIVSAQAEPLLVTDIGDLLDLLDSGQAGLTHFACHATYRDDGSGGAIPMLGGEFSPLMLEAVKAKELLAANRPLVFINACQSAGAVPHFTQMMGWAQQFLPAGAGAFVGTLWDVRSSTAQAFAEEFYAGLMAGETLGQATLAARQAIQDDMDPTWLAYTVYGDPNAHAYLG</sequence>
<feature type="domain" description="Restriction endonuclease type IV Mrr" evidence="2">
    <location>
        <begin position="409"/>
        <end position="516"/>
    </location>
</feature>
<evidence type="ECO:0000256" key="1">
    <source>
        <dbReference type="SAM" id="MobiDB-lite"/>
    </source>
</evidence>
<gene>
    <name evidence="4" type="ORF">Afe05nite_31930</name>
</gene>
<evidence type="ECO:0000259" key="3">
    <source>
        <dbReference type="Pfam" id="PF12770"/>
    </source>
</evidence>
<feature type="region of interest" description="Disordered" evidence="1">
    <location>
        <begin position="543"/>
        <end position="573"/>
    </location>
</feature>
<dbReference type="GO" id="GO:0009307">
    <property type="term" value="P:DNA restriction-modification system"/>
    <property type="evidence" value="ECO:0007669"/>
    <property type="project" value="InterPro"/>
</dbReference>
<dbReference type="Pfam" id="PF04471">
    <property type="entry name" value="Mrr_cat"/>
    <property type="match status" value="1"/>
</dbReference>
<accession>A0A919J1S6</accession>
<dbReference type="InterPro" id="IPR007560">
    <property type="entry name" value="Restrct_endonuc_IV_Mrr"/>
</dbReference>
<evidence type="ECO:0000259" key="2">
    <source>
        <dbReference type="Pfam" id="PF04471"/>
    </source>
</evidence>
<evidence type="ECO:0000313" key="4">
    <source>
        <dbReference type="EMBL" id="GIE11353.1"/>
    </source>
</evidence>
<dbReference type="GO" id="GO:0003677">
    <property type="term" value="F:DNA binding"/>
    <property type="evidence" value="ECO:0007669"/>
    <property type="project" value="InterPro"/>
</dbReference>
<dbReference type="Pfam" id="PF12770">
    <property type="entry name" value="CHAT"/>
    <property type="match status" value="1"/>
</dbReference>
<evidence type="ECO:0000313" key="5">
    <source>
        <dbReference type="Proteomes" id="UP000598174"/>
    </source>
</evidence>
<organism evidence="4 5">
    <name type="scientific">Paractinoplanes ferrugineus</name>
    <dbReference type="NCBI Taxonomy" id="113564"/>
    <lineage>
        <taxon>Bacteria</taxon>
        <taxon>Bacillati</taxon>
        <taxon>Actinomycetota</taxon>
        <taxon>Actinomycetes</taxon>
        <taxon>Micromonosporales</taxon>
        <taxon>Micromonosporaceae</taxon>
        <taxon>Paractinoplanes</taxon>
    </lineage>
</organism>
<evidence type="ECO:0008006" key="6">
    <source>
        <dbReference type="Google" id="ProtNLM"/>
    </source>
</evidence>
<proteinExistence type="predicted"/>
<keyword evidence="5" id="KW-1185">Reference proteome</keyword>
<comment type="caution">
    <text evidence="4">The sequence shown here is derived from an EMBL/GenBank/DDBJ whole genome shotgun (WGS) entry which is preliminary data.</text>
</comment>
<dbReference type="AlphaFoldDB" id="A0A919J1S6"/>
<dbReference type="GO" id="GO:0004519">
    <property type="term" value="F:endonuclease activity"/>
    <property type="evidence" value="ECO:0007669"/>
    <property type="project" value="InterPro"/>
</dbReference>
<dbReference type="RefSeq" id="WP_203817888.1">
    <property type="nucleotide sequence ID" value="NZ_BAAABP010000058.1"/>
</dbReference>
<reference evidence="4" key="1">
    <citation type="submission" date="2021-01" db="EMBL/GenBank/DDBJ databases">
        <title>Whole genome shotgun sequence of Actinoplanes ferrugineus NBRC 15555.</title>
        <authorList>
            <person name="Komaki H."/>
            <person name="Tamura T."/>
        </authorList>
    </citation>
    <scope>NUCLEOTIDE SEQUENCE</scope>
    <source>
        <strain evidence="4">NBRC 15555</strain>
    </source>
</reference>
<dbReference type="Gene3D" id="3.40.50.1460">
    <property type="match status" value="1"/>
</dbReference>
<protein>
    <recommendedName>
        <fullName evidence="6">CHAT domain-containing protein</fullName>
    </recommendedName>
</protein>